<evidence type="ECO:0000313" key="3">
    <source>
        <dbReference type="Proteomes" id="UP000660381"/>
    </source>
</evidence>
<dbReference type="Pfam" id="PF04471">
    <property type="entry name" value="Mrr_cat"/>
    <property type="match status" value="1"/>
</dbReference>
<dbReference type="Gene3D" id="2.160.20.80">
    <property type="entry name" value="E3 ubiquitin-protein ligase SopA"/>
    <property type="match status" value="3"/>
</dbReference>
<organism evidence="2 3">
    <name type="scientific">Anabaena catenula FACHB-362</name>
    <dbReference type="NCBI Taxonomy" id="2692877"/>
    <lineage>
        <taxon>Bacteria</taxon>
        <taxon>Bacillati</taxon>
        <taxon>Cyanobacteriota</taxon>
        <taxon>Cyanophyceae</taxon>
        <taxon>Nostocales</taxon>
        <taxon>Nostocaceae</taxon>
        <taxon>Anabaena</taxon>
    </lineage>
</organism>
<proteinExistence type="predicted"/>
<dbReference type="Pfam" id="PF00805">
    <property type="entry name" value="Pentapeptide"/>
    <property type="match status" value="7"/>
</dbReference>
<name>A0ABR8J0T6_9NOST</name>
<sequence>MDAAELLALYKAGERDFNGLTLENLNLINFDLSGINLRDANLRNADLSGTDLSDANLSGANLSWINLSGADLSGANLRRTNLMDSDLSGADLSGADFTDADLKNANLSYAYLIGADLRNSDLNDAYLGDTDLTDADLRNANLSGVDFTDADLSGTDLTNTNLNFVNLDVAITDSETKLDYKWQTVYNNSIFGEIDSAYNHENFNDEDDNDIKLIIAGIDLKDNNINLSGVNLSSHNLSGTDLRNADLRNADLSDADLSNADLRGADLSGANLIGIDLRNADLSDANLSSANLNGANLDLAILTGTLIDNETKLDHKWYLVWELINKKSNLREEKYDQLSLSKFNSFDHDYRLCRDLSNSCLKKLDLTGLNLSFSILYGADCENTNFTNTNLYCANFHSADLRGADFTNADLRYAILIGANLRGADFTNADLRYINLHGVDLTYSKTEGAKFTTFDDISCSWNQLNDKKFEELSYDILIKQHNLKLTDIHKIGNSHSRDGGRDIVFYKGADINKKSIKWIAQCKFKSDKRSLGSSQVPNIRDMLDQYNAKGFCILTSGIIDATLHDRLDTLKEDKGFEVEKWSYLEIERFLAEHPEIKGRYFKD</sequence>
<dbReference type="PANTHER" id="PTHR14136">
    <property type="entry name" value="BTB_POZ DOMAIN-CONTAINING PROTEIN KCTD9"/>
    <property type="match status" value="1"/>
</dbReference>
<dbReference type="InterPro" id="IPR007560">
    <property type="entry name" value="Restrct_endonuc_IV_Mrr"/>
</dbReference>
<comment type="caution">
    <text evidence="2">The sequence shown here is derived from an EMBL/GenBank/DDBJ whole genome shotgun (WGS) entry which is preliminary data.</text>
</comment>
<protein>
    <submittedName>
        <fullName evidence="2">Pentapeptide repeat-containing protein</fullName>
    </submittedName>
</protein>
<dbReference type="InterPro" id="IPR001646">
    <property type="entry name" value="5peptide_repeat"/>
</dbReference>
<evidence type="ECO:0000313" key="2">
    <source>
        <dbReference type="EMBL" id="MBD2691054.1"/>
    </source>
</evidence>
<keyword evidence="3" id="KW-1185">Reference proteome</keyword>
<feature type="domain" description="Restriction endonuclease type IV Mrr" evidence="1">
    <location>
        <begin position="464"/>
        <end position="558"/>
    </location>
</feature>
<evidence type="ECO:0000259" key="1">
    <source>
        <dbReference type="Pfam" id="PF04471"/>
    </source>
</evidence>
<dbReference type="Proteomes" id="UP000660381">
    <property type="component" value="Unassembled WGS sequence"/>
</dbReference>
<dbReference type="InterPro" id="IPR051082">
    <property type="entry name" value="Pentapeptide-BTB/POZ_domain"/>
</dbReference>
<dbReference type="PANTHER" id="PTHR14136:SF17">
    <property type="entry name" value="BTB_POZ DOMAIN-CONTAINING PROTEIN KCTD9"/>
    <property type="match status" value="1"/>
</dbReference>
<gene>
    <name evidence="2" type="ORF">H6G68_04655</name>
</gene>
<accession>A0ABR8J0T6</accession>
<dbReference type="RefSeq" id="WP_190905580.1">
    <property type="nucleotide sequence ID" value="NZ_JACJTQ010000004.1"/>
</dbReference>
<reference evidence="2 3" key="1">
    <citation type="journal article" date="2020" name="ISME J.">
        <title>Comparative genomics reveals insights into cyanobacterial evolution and habitat adaptation.</title>
        <authorList>
            <person name="Chen M.Y."/>
            <person name="Teng W.K."/>
            <person name="Zhao L."/>
            <person name="Hu C.X."/>
            <person name="Zhou Y.K."/>
            <person name="Han B.P."/>
            <person name="Song L.R."/>
            <person name="Shu W.S."/>
        </authorList>
    </citation>
    <scope>NUCLEOTIDE SEQUENCE [LARGE SCALE GENOMIC DNA]</scope>
    <source>
        <strain evidence="2 3">FACHB-362</strain>
    </source>
</reference>
<dbReference type="EMBL" id="JACJTQ010000004">
    <property type="protein sequence ID" value="MBD2691054.1"/>
    <property type="molecule type" value="Genomic_DNA"/>
</dbReference>
<dbReference type="SUPFAM" id="SSF141571">
    <property type="entry name" value="Pentapeptide repeat-like"/>
    <property type="match status" value="3"/>
</dbReference>